<organism evidence="1 2">
    <name type="scientific">Kickxella alabastrina</name>
    <dbReference type="NCBI Taxonomy" id="61397"/>
    <lineage>
        <taxon>Eukaryota</taxon>
        <taxon>Fungi</taxon>
        <taxon>Fungi incertae sedis</taxon>
        <taxon>Zoopagomycota</taxon>
        <taxon>Kickxellomycotina</taxon>
        <taxon>Kickxellomycetes</taxon>
        <taxon>Kickxellales</taxon>
        <taxon>Kickxellaceae</taxon>
        <taxon>Kickxella</taxon>
    </lineage>
</organism>
<accession>A0ACC1IRA1</accession>
<keyword evidence="2" id="KW-1185">Reference proteome</keyword>
<evidence type="ECO:0000313" key="1">
    <source>
        <dbReference type="EMBL" id="KAJ1899391.1"/>
    </source>
</evidence>
<name>A0ACC1IRA1_9FUNG</name>
<dbReference type="EMBL" id="JANBPG010000156">
    <property type="protein sequence ID" value="KAJ1899391.1"/>
    <property type="molecule type" value="Genomic_DNA"/>
</dbReference>
<dbReference type="Proteomes" id="UP001150581">
    <property type="component" value="Unassembled WGS sequence"/>
</dbReference>
<evidence type="ECO:0000313" key="2">
    <source>
        <dbReference type="Proteomes" id="UP001150581"/>
    </source>
</evidence>
<sequence>MNDAKSIARQSLKELNEQHRDDILSIVQHYGKCPNAEQARITNVDDNSATFEWQWTDPSNGAVHVKTRRMSISSSESLNEILSTAALSRKFTQQAANGIDNITLPPLPPSQFLLPQSRTITFTLPPPIVCAATLGGLAMLTYFARTKSETALVRMVFWVVPQWLFRFGFKALVAIHVFEAVAMLLACRSLQKHKNIFSLGLATTLLYVASTLVFGFFAGITLARQIRQPNKA</sequence>
<protein>
    <submittedName>
        <fullName evidence="1">Uncharacterized protein</fullName>
    </submittedName>
</protein>
<comment type="caution">
    <text evidence="1">The sequence shown here is derived from an EMBL/GenBank/DDBJ whole genome shotgun (WGS) entry which is preliminary data.</text>
</comment>
<proteinExistence type="predicted"/>
<reference evidence="1" key="1">
    <citation type="submission" date="2022-07" db="EMBL/GenBank/DDBJ databases">
        <title>Phylogenomic reconstructions and comparative analyses of Kickxellomycotina fungi.</title>
        <authorList>
            <person name="Reynolds N.K."/>
            <person name="Stajich J.E."/>
            <person name="Barry K."/>
            <person name="Grigoriev I.V."/>
            <person name="Crous P."/>
            <person name="Smith M.E."/>
        </authorList>
    </citation>
    <scope>NUCLEOTIDE SEQUENCE</scope>
    <source>
        <strain evidence="1">Benny 63K</strain>
    </source>
</reference>
<gene>
    <name evidence="1" type="ORF">LPJ66_002133</name>
</gene>